<sequence length="60" mass="6453">MPASLPPFIPGIYTRQLDYLYGSAGGSGCSSRLGYTYATLLHSPQPTIEFPFDAQREAAA</sequence>
<dbReference type="EMBL" id="JAPVEB010000004">
    <property type="protein sequence ID" value="KAJ5264563.1"/>
    <property type="molecule type" value="Genomic_DNA"/>
</dbReference>
<protein>
    <submittedName>
        <fullName evidence="1">Uncharacterized protein</fullName>
    </submittedName>
</protein>
<dbReference type="Proteomes" id="UP001220256">
    <property type="component" value="Unassembled WGS sequence"/>
</dbReference>
<name>A0ABQ8WDW4_PENCH</name>
<keyword evidence="2" id="KW-1185">Reference proteome</keyword>
<organism evidence="1 2">
    <name type="scientific">Penicillium chrysogenum</name>
    <name type="common">Penicillium notatum</name>
    <dbReference type="NCBI Taxonomy" id="5076"/>
    <lineage>
        <taxon>Eukaryota</taxon>
        <taxon>Fungi</taxon>
        <taxon>Dikarya</taxon>
        <taxon>Ascomycota</taxon>
        <taxon>Pezizomycotina</taxon>
        <taxon>Eurotiomycetes</taxon>
        <taxon>Eurotiomycetidae</taxon>
        <taxon>Eurotiales</taxon>
        <taxon>Aspergillaceae</taxon>
        <taxon>Penicillium</taxon>
        <taxon>Penicillium chrysogenum species complex</taxon>
    </lineage>
</organism>
<accession>A0ABQ8WDW4</accession>
<evidence type="ECO:0000313" key="2">
    <source>
        <dbReference type="Proteomes" id="UP001220256"/>
    </source>
</evidence>
<proteinExistence type="predicted"/>
<gene>
    <name evidence="1" type="ORF">N7505_007356</name>
</gene>
<reference evidence="1 2" key="1">
    <citation type="journal article" date="2023" name="IMA Fungus">
        <title>Comparative genomic study of the Penicillium genus elucidates a diverse pangenome and 15 lateral gene transfer events.</title>
        <authorList>
            <person name="Petersen C."/>
            <person name="Sorensen T."/>
            <person name="Nielsen M.R."/>
            <person name="Sondergaard T.E."/>
            <person name="Sorensen J.L."/>
            <person name="Fitzpatrick D.A."/>
            <person name="Frisvad J.C."/>
            <person name="Nielsen K.L."/>
        </authorList>
    </citation>
    <scope>NUCLEOTIDE SEQUENCE [LARGE SCALE GENOMIC DNA]</scope>
    <source>
        <strain evidence="1 2">IBT 3361</strain>
    </source>
</reference>
<evidence type="ECO:0000313" key="1">
    <source>
        <dbReference type="EMBL" id="KAJ5264563.1"/>
    </source>
</evidence>
<comment type="caution">
    <text evidence="1">The sequence shown here is derived from an EMBL/GenBank/DDBJ whole genome shotgun (WGS) entry which is preliminary data.</text>
</comment>